<accession>A0A9D1PWE0</accession>
<reference evidence="1" key="2">
    <citation type="submission" date="2021-04" db="EMBL/GenBank/DDBJ databases">
        <authorList>
            <person name="Gilroy R."/>
        </authorList>
    </citation>
    <scope>NUCLEOTIDE SEQUENCE</scope>
    <source>
        <strain evidence="1">ChiHecec2B26-446</strain>
    </source>
</reference>
<proteinExistence type="predicted"/>
<evidence type="ECO:0000313" key="2">
    <source>
        <dbReference type="Proteomes" id="UP000886752"/>
    </source>
</evidence>
<sequence>MPRFTTPTFTVEMPLRVDDKNERFLTNALDLGWSIYNATLRTALDNLKRMRESSSWKEACAMPEGPERTRLFR</sequence>
<evidence type="ECO:0000313" key="1">
    <source>
        <dbReference type="EMBL" id="HIW00311.1"/>
    </source>
</evidence>
<organism evidence="1 2">
    <name type="scientific">Candidatus Desulfovibrio intestinipullorum</name>
    <dbReference type="NCBI Taxonomy" id="2838536"/>
    <lineage>
        <taxon>Bacteria</taxon>
        <taxon>Pseudomonadati</taxon>
        <taxon>Thermodesulfobacteriota</taxon>
        <taxon>Desulfovibrionia</taxon>
        <taxon>Desulfovibrionales</taxon>
        <taxon>Desulfovibrionaceae</taxon>
        <taxon>Desulfovibrio</taxon>
    </lineage>
</organism>
<dbReference type="Proteomes" id="UP000886752">
    <property type="component" value="Unassembled WGS sequence"/>
</dbReference>
<reference evidence="1" key="1">
    <citation type="journal article" date="2021" name="PeerJ">
        <title>Extensive microbial diversity within the chicken gut microbiome revealed by metagenomics and culture.</title>
        <authorList>
            <person name="Gilroy R."/>
            <person name="Ravi A."/>
            <person name="Getino M."/>
            <person name="Pursley I."/>
            <person name="Horton D.L."/>
            <person name="Alikhan N.F."/>
            <person name="Baker D."/>
            <person name="Gharbi K."/>
            <person name="Hall N."/>
            <person name="Watson M."/>
            <person name="Adriaenssens E.M."/>
            <person name="Foster-Nyarko E."/>
            <person name="Jarju S."/>
            <person name="Secka A."/>
            <person name="Antonio M."/>
            <person name="Oren A."/>
            <person name="Chaudhuri R.R."/>
            <person name="La Ragione R."/>
            <person name="Hildebrand F."/>
            <person name="Pallen M.J."/>
        </authorList>
    </citation>
    <scope>NUCLEOTIDE SEQUENCE</scope>
    <source>
        <strain evidence="1">ChiHecec2B26-446</strain>
    </source>
</reference>
<dbReference type="EMBL" id="DXHV01000041">
    <property type="protein sequence ID" value="HIW00311.1"/>
    <property type="molecule type" value="Genomic_DNA"/>
</dbReference>
<dbReference type="AlphaFoldDB" id="A0A9D1PWE0"/>
<gene>
    <name evidence="1" type="ORF">H9894_03890</name>
</gene>
<comment type="caution">
    <text evidence="1">The sequence shown here is derived from an EMBL/GenBank/DDBJ whole genome shotgun (WGS) entry which is preliminary data.</text>
</comment>
<protein>
    <submittedName>
        <fullName evidence="1">Uncharacterized protein</fullName>
    </submittedName>
</protein>
<name>A0A9D1PWE0_9BACT</name>
<feature type="non-terminal residue" evidence="1">
    <location>
        <position position="73"/>
    </location>
</feature>